<dbReference type="GO" id="GO:0016787">
    <property type="term" value="F:hydrolase activity"/>
    <property type="evidence" value="ECO:0007669"/>
    <property type="project" value="UniProtKB-KW"/>
</dbReference>
<dbReference type="InterPro" id="IPR050309">
    <property type="entry name" value="Type-B_Carboxylest/Lipase"/>
</dbReference>
<organism evidence="4 5">
    <name type="scientific">Arthrobacter ginsengisoli</name>
    <dbReference type="NCBI Taxonomy" id="1356565"/>
    <lineage>
        <taxon>Bacteria</taxon>
        <taxon>Bacillati</taxon>
        <taxon>Actinomycetota</taxon>
        <taxon>Actinomycetes</taxon>
        <taxon>Micrococcales</taxon>
        <taxon>Micrococcaceae</taxon>
        <taxon>Arthrobacter</taxon>
    </lineage>
</organism>
<evidence type="ECO:0000256" key="1">
    <source>
        <dbReference type="ARBA" id="ARBA00005964"/>
    </source>
</evidence>
<accession>A0ABU1UG41</accession>
<proteinExistence type="inferred from homology"/>
<dbReference type="InterPro" id="IPR029058">
    <property type="entry name" value="AB_hydrolase_fold"/>
</dbReference>
<evidence type="ECO:0000259" key="3">
    <source>
        <dbReference type="Pfam" id="PF00135"/>
    </source>
</evidence>
<comment type="similarity">
    <text evidence="1">Belongs to the type-B carboxylesterase/lipase family.</text>
</comment>
<dbReference type="Pfam" id="PF00135">
    <property type="entry name" value="COesterase"/>
    <property type="match status" value="1"/>
</dbReference>
<dbReference type="RefSeq" id="WP_310059971.1">
    <property type="nucleotide sequence ID" value="NZ_JAVDVQ010000018.1"/>
</dbReference>
<evidence type="ECO:0000256" key="2">
    <source>
        <dbReference type="ARBA" id="ARBA00022801"/>
    </source>
</evidence>
<name>A0ABU1UG41_9MICC</name>
<keyword evidence="2 4" id="KW-0378">Hydrolase</keyword>
<dbReference type="PANTHER" id="PTHR11559">
    <property type="entry name" value="CARBOXYLESTERASE"/>
    <property type="match status" value="1"/>
</dbReference>
<dbReference type="InterPro" id="IPR002018">
    <property type="entry name" value="CarbesteraseB"/>
</dbReference>
<sequence length="494" mass="51812">MSAAATEPLAGVLVGEALYKAEMHDGVISVRGVRYGERLDPEDRFSALGDPSPERPQAPATVFPQAPGSLDWLLGPGLSRMPQDEDSFLLDIWAPEGAKDLPVLVFLPGGAFISGAGNVRWYDGARLAREGGAVVVTVNYRLGALGLLNGAGGAGDGAHPGPRNLAVGDILQALTWIHRNIGAFGGNPEATTLAGHSAGAWYAYVLSFAGPARGLFNRTALFSLPWQPPLNETEFAERSRLFATALGDGDSTGHSTGEVLAAQAAVSKAYAGRGLGLMPAADGELVPSWAMDFEAAAAAMHVDALLLSSTDDEAAAFLHALPVQAVGPQQLAGFVGAHFEAPADATSFIEERHPSATDHAKLVEAMSLHQFRLAATELAGRADQAGIPATLLRFSVRSRVVGAGSPHCFELPFLFGNGADWEDAPMLDGFPAEVFDDVSDRLRPLLLGFVADGVARTPEGRPVPRFDSKSPALYMVGETGSGTAVVEPELRPRR</sequence>
<dbReference type="Proteomes" id="UP001252243">
    <property type="component" value="Unassembled WGS sequence"/>
</dbReference>
<feature type="domain" description="Carboxylesterase type B" evidence="3">
    <location>
        <begin position="11"/>
        <end position="419"/>
    </location>
</feature>
<evidence type="ECO:0000313" key="5">
    <source>
        <dbReference type="Proteomes" id="UP001252243"/>
    </source>
</evidence>
<dbReference type="Gene3D" id="3.40.50.1820">
    <property type="entry name" value="alpha/beta hydrolase"/>
    <property type="match status" value="1"/>
</dbReference>
<protein>
    <submittedName>
        <fullName evidence="4">Para-nitrobenzyl esterase</fullName>
        <ecNumber evidence="4">3.1.1.-</ecNumber>
    </submittedName>
</protein>
<comment type="caution">
    <text evidence="4">The sequence shown here is derived from an EMBL/GenBank/DDBJ whole genome shotgun (WGS) entry which is preliminary data.</text>
</comment>
<dbReference type="SUPFAM" id="SSF53474">
    <property type="entry name" value="alpha/beta-Hydrolases"/>
    <property type="match status" value="1"/>
</dbReference>
<dbReference type="InterPro" id="IPR000997">
    <property type="entry name" value="Cholinesterase"/>
</dbReference>
<gene>
    <name evidence="4" type="ORF">J2X01_003409</name>
</gene>
<evidence type="ECO:0000313" key="4">
    <source>
        <dbReference type="EMBL" id="MDR7084101.1"/>
    </source>
</evidence>
<dbReference type="PRINTS" id="PR00878">
    <property type="entry name" value="CHOLNESTRASE"/>
</dbReference>
<dbReference type="EC" id="3.1.1.-" evidence="4"/>
<keyword evidence="5" id="KW-1185">Reference proteome</keyword>
<dbReference type="EMBL" id="JAVDVQ010000018">
    <property type="protein sequence ID" value="MDR7084101.1"/>
    <property type="molecule type" value="Genomic_DNA"/>
</dbReference>
<reference evidence="4 5" key="1">
    <citation type="submission" date="2023-07" db="EMBL/GenBank/DDBJ databases">
        <title>Sorghum-associated microbial communities from plants grown in Nebraska, USA.</title>
        <authorList>
            <person name="Schachtman D."/>
        </authorList>
    </citation>
    <scope>NUCLEOTIDE SEQUENCE [LARGE SCALE GENOMIC DNA]</scope>
    <source>
        <strain evidence="4 5">BE167</strain>
    </source>
</reference>